<keyword evidence="4" id="KW-1185">Reference proteome</keyword>
<comment type="caution">
    <text evidence="3">The sequence shown here is derived from an EMBL/GenBank/DDBJ whole genome shotgun (WGS) entry which is preliminary data.</text>
</comment>
<name>A0A4Q4QXZ5_9PLEO</name>
<dbReference type="Pfam" id="PF20150">
    <property type="entry name" value="2EXR"/>
    <property type="match status" value="1"/>
</dbReference>
<evidence type="ECO:0000313" key="3">
    <source>
        <dbReference type="EMBL" id="RYO48126.1"/>
    </source>
</evidence>
<dbReference type="Proteomes" id="UP000293823">
    <property type="component" value="Unassembled WGS sequence"/>
</dbReference>
<sequence length="221" mass="25068">MSFNTVDPLHLSIPSTAFSPLYRDRFARNSQNTHASGIAKEAEKVKGAAKTKGSAQVQDTRKTKTTQQTVFHPFSRLPAELRAKIWAIALEDQKEQVPDHWSFDFGYGNTVTIHEHEEMDGEKHSSIMSTRGYPNLFAVNREARYEAGKVDGGAWYEWGTDAREVYVNLDKERVYLATCCNSIGWSTETHLRSKAHGTTDCIHSWNSQREKDMIMIKDLIG</sequence>
<dbReference type="InterPro" id="IPR045518">
    <property type="entry name" value="2EXR"/>
</dbReference>
<feature type="compositionally biased region" description="Low complexity" evidence="1">
    <location>
        <begin position="48"/>
        <end position="58"/>
    </location>
</feature>
<dbReference type="OrthoDB" id="3693806at2759"/>
<feature type="domain" description="2EXR" evidence="2">
    <location>
        <begin position="71"/>
        <end position="171"/>
    </location>
</feature>
<evidence type="ECO:0000256" key="1">
    <source>
        <dbReference type="SAM" id="MobiDB-lite"/>
    </source>
</evidence>
<dbReference type="PANTHER" id="PTHR35910">
    <property type="entry name" value="2EXR DOMAIN-CONTAINING PROTEIN"/>
    <property type="match status" value="1"/>
</dbReference>
<organism evidence="3 4">
    <name type="scientific">Alternaria arborescens</name>
    <dbReference type="NCBI Taxonomy" id="156630"/>
    <lineage>
        <taxon>Eukaryota</taxon>
        <taxon>Fungi</taxon>
        <taxon>Dikarya</taxon>
        <taxon>Ascomycota</taxon>
        <taxon>Pezizomycotina</taxon>
        <taxon>Dothideomycetes</taxon>
        <taxon>Pleosporomycetidae</taxon>
        <taxon>Pleosporales</taxon>
        <taxon>Pleosporineae</taxon>
        <taxon>Pleosporaceae</taxon>
        <taxon>Alternaria</taxon>
        <taxon>Alternaria sect. Alternaria</taxon>
    </lineage>
</organism>
<proteinExistence type="predicted"/>
<evidence type="ECO:0000313" key="4">
    <source>
        <dbReference type="Proteomes" id="UP000293823"/>
    </source>
</evidence>
<reference evidence="4" key="1">
    <citation type="journal article" date="2019" name="bioRxiv">
        <title>Genomics, evolutionary history and diagnostics of the Alternaria alternata species group including apple and Asian pear pathotypes.</title>
        <authorList>
            <person name="Armitage A.D."/>
            <person name="Cockerton H.M."/>
            <person name="Sreenivasaprasad S."/>
            <person name="Woodhall J.W."/>
            <person name="Lane C.R."/>
            <person name="Harrison R.J."/>
            <person name="Clarkson J.P."/>
        </authorList>
    </citation>
    <scope>NUCLEOTIDE SEQUENCE [LARGE SCALE GENOMIC DNA]</scope>
    <source>
        <strain evidence="4">RGR 97.0016</strain>
    </source>
</reference>
<dbReference type="AlphaFoldDB" id="A0A4Q4QXZ5"/>
<accession>A0A4Q4QXZ5</accession>
<protein>
    <recommendedName>
        <fullName evidence="2">2EXR domain-containing protein</fullName>
    </recommendedName>
</protein>
<feature type="region of interest" description="Disordered" evidence="1">
    <location>
        <begin position="33"/>
        <end position="67"/>
    </location>
</feature>
<evidence type="ECO:0000259" key="2">
    <source>
        <dbReference type="Pfam" id="PF20150"/>
    </source>
</evidence>
<dbReference type="PANTHER" id="PTHR35910:SF1">
    <property type="entry name" value="2EXR DOMAIN-CONTAINING PROTEIN"/>
    <property type="match status" value="1"/>
</dbReference>
<dbReference type="EMBL" id="PEJP01000050">
    <property type="protein sequence ID" value="RYO48126.1"/>
    <property type="molecule type" value="Genomic_DNA"/>
</dbReference>
<gene>
    <name evidence="3" type="ORF">AA0113_g10147</name>
</gene>